<dbReference type="SMART" id="SM00864">
    <property type="entry name" value="Tubulin"/>
    <property type="match status" value="1"/>
</dbReference>
<organism evidence="7 8">
    <name type="scientific">Candidatus Lokiarchaeum ossiferum</name>
    <dbReference type="NCBI Taxonomy" id="2951803"/>
    <lineage>
        <taxon>Archaea</taxon>
        <taxon>Promethearchaeati</taxon>
        <taxon>Promethearchaeota</taxon>
        <taxon>Promethearchaeia</taxon>
        <taxon>Promethearchaeales</taxon>
        <taxon>Promethearchaeaceae</taxon>
        <taxon>Candidatus Lokiarchaeum</taxon>
    </lineage>
</organism>
<dbReference type="SUPFAM" id="SSF55307">
    <property type="entry name" value="Tubulin C-terminal domain-like"/>
    <property type="match status" value="1"/>
</dbReference>
<keyword evidence="5" id="KW-0717">Septation</keyword>
<sequence length="469" mass="53822">MTEAKDLLLVWIGQAGVNIAERFWAYAYETLGIPVPIKTGDIPADIDKMLDKKLEMTEFYTEYEIEEARRMFFYNLLDDKDRASNKQKKYIPRSIFIDLEAQPVRSFHERNSHIFPKDDFIYNTFGSHSMWARAKRIGTNLKPYILDRIQSLIQMRAIQNLEGIIIIHATGGGAGSGLLDSVFEVLQDKFPKVPTLTFSIFPSRKLSGNVIEAYNTIYAANSLLANASATVLLDNDKIINLVKEKYQIESPTYEDINMIISRLIFSVIMQIAMPGAIIRADFNKLFTNLVPYKYMKFLLAGIAPFKFDEFSQNSTEDLVKELTDEQNYMADVNFGTGKYVSTMYFFMGKLGPEVKTPLRIAKENMDFMPWIPTGMFIGITPREKMTLDGMPLLRQGIVLANNSAMRFIFQRTMAQFQVMFNKGAFMHHFKKENIDAEKELKQAAANITRMMKFYEIAEKSTTKKRTVKS</sequence>
<evidence type="ECO:0000256" key="2">
    <source>
        <dbReference type="ARBA" id="ARBA00022701"/>
    </source>
</evidence>
<proteinExistence type="inferred from homology"/>
<evidence type="ECO:0000256" key="5">
    <source>
        <dbReference type="ARBA" id="ARBA00023210"/>
    </source>
</evidence>
<dbReference type="InterPro" id="IPR008280">
    <property type="entry name" value="Tub_FtsZ_C"/>
</dbReference>
<evidence type="ECO:0000313" key="8">
    <source>
        <dbReference type="Proteomes" id="UP001208689"/>
    </source>
</evidence>
<dbReference type="PRINTS" id="PR01161">
    <property type="entry name" value="TUBULIN"/>
</dbReference>
<dbReference type="Gene3D" id="3.40.50.1440">
    <property type="entry name" value="Tubulin/FtsZ, GTPase domain"/>
    <property type="match status" value="1"/>
</dbReference>
<reference evidence="7" key="1">
    <citation type="submission" date="2022-09" db="EMBL/GenBank/DDBJ databases">
        <title>Actin cytoskeleton and complex cell architecture in an #Asgard archaeon.</title>
        <authorList>
            <person name="Ponce Toledo R.I."/>
            <person name="Schleper C."/>
            <person name="Rodrigues Oliveira T."/>
            <person name="Wollweber F."/>
            <person name="Xu J."/>
            <person name="Rittmann S."/>
            <person name="Klingl A."/>
            <person name="Pilhofer M."/>
        </authorList>
    </citation>
    <scope>NUCLEOTIDE SEQUENCE</scope>
    <source>
        <strain evidence="7">B-35</strain>
    </source>
</reference>
<dbReference type="Proteomes" id="UP001208689">
    <property type="component" value="Chromosome"/>
</dbReference>
<dbReference type="Gene3D" id="1.10.287.600">
    <property type="entry name" value="Helix hairpin bin"/>
    <property type="match status" value="1"/>
</dbReference>
<dbReference type="Pfam" id="PF03953">
    <property type="entry name" value="Tubulin_C"/>
    <property type="match status" value="1"/>
</dbReference>
<comment type="similarity">
    <text evidence="1">Belongs to the tubulin family.</text>
</comment>
<name>A0ABY6HLN4_9ARCH</name>
<dbReference type="InterPro" id="IPR023123">
    <property type="entry name" value="Tubulin_C"/>
</dbReference>
<evidence type="ECO:0000256" key="4">
    <source>
        <dbReference type="ARBA" id="ARBA00023134"/>
    </source>
</evidence>
<evidence type="ECO:0000256" key="3">
    <source>
        <dbReference type="ARBA" id="ARBA00022741"/>
    </source>
</evidence>
<gene>
    <name evidence="7" type="ORF">NEF87_000702</name>
</gene>
<evidence type="ECO:0000259" key="6">
    <source>
        <dbReference type="SMART" id="SM00864"/>
    </source>
</evidence>
<dbReference type="InterPro" id="IPR003008">
    <property type="entry name" value="Tubulin_FtsZ_GTPase"/>
</dbReference>
<feature type="domain" description="Tubulin/FtsZ GTPase" evidence="6">
    <location>
        <begin position="70"/>
        <end position="275"/>
    </location>
</feature>
<keyword evidence="2" id="KW-0493">Microtubule</keyword>
<keyword evidence="5" id="KW-0131">Cell cycle</keyword>
<keyword evidence="3" id="KW-0547">Nucleotide-binding</keyword>
<protein>
    <submittedName>
        <fullName evidence="7">Tubulin-like protein CetZ</fullName>
    </submittedName>
</protein>
<evidence type="ECO:0000256" key="1">
    <source>
        <dbReference type="ARBA" id="ARBA00009636"/>
    </source>
</evidence>
<evidence type="ECO:0000313" key="7">
    <source>
        <dbReference type="EMBL" id="UYP44417.1"/>
    </source>
</evidence>
<keyword evidence="8" id="KW-1185">Reference proteome</keyword>
<dbReference type="InterPro" id="IPR036525">
    <property type="entry name" value="Tubulin/FtsZ_GTPase_sf"/>
</dbReference>
<keyword evidence="4" id="KW-0342">GTP-binding</keyword>
<dbReference type="SUPFAM" id="SSF52490">
    <property type="entry name" value="Tubulin nucleotide-binding domain-like"/>
    <property type="match status" value="1"/>
</dbReference>
<dbReference type="EMBL" id="CP104013">
    <property type="protein sequence ID" value="UYP44417.1"/>
    <property type="molecule type" value="Genomic_DNA"/>
</dbReference>
<dbReference type="InterPro" id="IPR018316">
    <property type="entry name" value="Tubulin/FtsZ_2-layer-sand-dom"/>
</dbReference>
<accession>A0ABY6HLN4</accession>
<dbReference type="PANTHER" id="PTHR11588">
    <property type="entry name" value="TUBULIN"/>
    <property type="match status" value="1"/>
</dbReference>
<keyword evidence="5" id="KW-0132">Cell division</keyword>
<dbReference type="InterPro" id="IPR000217">
    <property type="entry name" value="Tubulin"/>
</dbReference>
<dbReference type="Pfam" id="PF00091">
    <property type="entry name" value="Tubulin"/>
    <property type="match status" value="1"/>
</dbReference>